<dbReference type="Proteomes" id="UP000813018">
    <property type="component" value="Unassembled WGS sequence"/>
</dbReference>
<protein>
    <recommendedName>
        <fullName evidence="3">DKNYY family protein</fullName>
    </recommendedName>
</protein>
<keyword evidence="2" id="KW-1185">Reference proteome</keyword>
<sequence>MRKALLFCVLFTLAGLAGCERKYVELDPEALGLDYLPVKVGDFKIYKVVDIKYRNNVGAKDSFEMREVVDTSFFDQTNTLSYKIIRSIKRYNQTEWVEDSVMTLTKSDKFALLTKDNTMYVKLVFPVQEGKLWLGDAYNDRVINNLETDPYLRKEPYKYTSVGEPFELNGTVYPITVTVIQGTPKDNFLQLDNRKEVYAKGIGKVYRLFNRVVYCNDSSCPQGTGYKLNGHERHETLISYGSR</sequence>
<evidence type="ECO:0008006" key="3">
    <source>
        <dbReference type="Google" id="ProtNLM"/>
    </source>
</evidence>
<organism evidence="1 2">
    <name type="scientific">Pontibacter aydingkolensis</name>
    <dbReference type="NCBI Taxonomy" id="1911536"/>
    <lineage>
        <taxon>Bacteria</taxon>
        <taxon>Pseudomonadati</taxon>
        <taxon>Bacteroidota</taxon>
        <taxon>Cytophagia</taxon>
        <taxon>Cytophagales</taxon>
        <taxon>Hymenobacteraceae</taxon>
        <taxon>Pontibacter</taxon>
    </lineage>
</organism>
<comment type="caution">
    <text evidence="1">The sequence shown here is derived from an EMBL/GenBank/DDBJ whole genome shotgun (WGS) entry which is preliminary data.</text>
</comment>
<name>A0ABS7CXI3_9BACT</name>
<evidence type="ECO:0000313" key="1">
    <source>
        <dbReference type="EMBL" id="MBW7468569.1"/>
    </source>
</evidence>
<dbReference type="PROSITE" id="PS51257">
    <property type="entry name" value="PROKAR_LIPOPROTEIN"/>
    <property type="match status" value="1"/>
</dbReference>
<evidence type="ECO:0000313" key="2">
    <source>
        <dbReference type="Proteomes" id="UP000813018"/>
    </source>
</evidence>
<dbReference type="RefSeq" id="WP_219878446.1">
    <property type="nucleotide sequence ID" value="NZ_JAHYXK010000016.1"/>
</dbReference>
<gene>
    <name evidence="1" type="ORF">K0O23_15940</name>
</gene>
<accession>A0ABS7CXI3</accession>
<reference evidence="1 2" key="1">
    <citation type="journal article" date="2016" name="Int. J. Syst. Evol. Microbiol.">
        <title>Pontibacter aydingkolensis sp. nov., isolated from soil of a salt lake.</title>
        <authorList>
            <person name="Osman G."/>
            <person name="Zhang T."/>
            <person name="Lou K."/>
            <person name="Gao Y."/>
            <person name="Chang W."/>
            <person name="Lin Q."/>
            <person name="Yang H.M."/>
            <person name="Huo X.D."/>
            <person name="Wang N."/>
        </authorList>
    </citation>
    <scope>NUCLEOTIDE SEQUENCE [LARGE SCALE GENOMIC DNA]</scope>
    <source>
        <strain evidence="1 2">KACC 19255</strain>
    </source>
</reference>
<dbReference type="EMBL" id="JAHYXK010000016">
    <property type="protein sequence ID" value="MBW7468569.1"/>
    <property type="molecule type" value="Genomic_DNA"/>
</dbReference>
<proteinExistence type="predicted"/>